<evidence type="ECO:0000256" key="1">
    <source>
        <dbReference type="ARBA" id="ARBA00022448"/>
    </source>
</evidence>
<dbReference type="Gene3D" id="3.40.50.300">
    <property type="entry name" value="P-loop containing nucleotide triphosphate hydrolases"/>
    <property type="match status" value="2"/>
</dbReference>
<dbReference type="EMBL" id="JAWSTH010000001">
    <property type="protein sequence ID" value="MDW5592804.1"/>
    <property type="molecule type" value="Genomic_DNA"/>
</dbReference>
<accession>A0ABU4HLC4</accession>
<gene>
    <name evidence="6" type="ORF">R7226_00545</name>
</gene>
<dbReference type="InterPro" id="IPR003593">
    <property type="entry name" value="AAA+_ATPase"/>
</dbReference>
<evidence type="ECO:0000313" key="7">
    <source>
        <dbReference type="Proteomes" id="UP001284601"/>
    </source>
</evidence>
<organism evidence="6 7">
    <name type="scientific">Conexibacter stalactiti</name>
    <dbReference type="NCBI Taxonomy" id="1940611"/>
    <lineage>
        <taxon>Bacteria</taxon>
        <taxon>Bacillati</taxon>
        <taxon>Actinomycetota</taxon>
        <taxon>Thermoleophilia</taxon>
        <taxon>Solirubrobacterales</taxon>
        <taxon>Conexibacteraceae</taxon>
        <taxon>Conexibacter</taxon>
    </lineage>
</organism>
<evidence type="ECO:0000259" key="5">
    <source>
        <dbReference type="PROSITE" id="PS50893"/>
    </source>
</evidence>
<dbReference type="InterPro" id="IPR003439">
    <property type="entry name" value="ABC_transporter-like_ATP-bd"/>
</dbReference>
<dbReference type="Pfam" id="PF00005">
    <property type="entry name" value="ABC_tran"/>
    <property type="match status" value="2"/>
</dbReference>
<evidence type="ECO:0000313" key="6">
    <source>
        <dbReference type="EMBL" id="MDW5592804.1"/>
    </source>
</evidence>
<keyword evidence="4 6" id="KW-0067">ATP-binding</keyword>
<dbReference type="CDD" id="cd03215">
    <property type="entry name" value="ABC_Carb_Monos_II"/>
    <property type="match status" value="1"/>
</dbReference>
<reference evidence="7" key="1">
    <citation type="submission" date="2023-07" db="EMBL/GenBank/DDBJ databases">
        <title>Conexibacter stalactiti sp. nov., isolated from stalactites in a lava cave and emended description of the genus Conexibacter.</title>
        <authorList>
            <person name="Lee S.D."/>
        </authorList>
    </citation>
    <scope>NUCLEOTIDE SEQUENCE [LARGE SCALE GENOMIC DNA]</scope>
    <source>
        <strain evidence="7">KCTC 39840</strain>
    </source>
</reference>
<comment type="caution">
    <text evidence="6">The sequence shown here is derived from an EMBL/GenBank/DDBJ whole genome shotgun (WGS) entry which is preliminary data.</text>
</comment>
<keyword evidence="1" id="KW-0813">Transport</keyword>
<name>A0ABU4HLC4_9ACTN</name>
<evidence type="ECO:0000256" key="2">
    <source>
        <dbReference type="ARBA" id="ARBA00022737"/>
    </source>
</evidence>
<dbReference type="InterPro" id="IPR017871">
    <property type="entry name" value="ABC_transporter-like_CS"/>
</dbReference>
<feature type="domain" description="ABC transporter" evidence="5">
    <location>
        <begin position="10"/>
        <end position="250"/>
    </location>
</feature>
<dbReference type="PANTHER" id="PTHR43790:SF9">
    <property type="entry name" value="GALACTOFURANOSE TRANSPORTER ATP-BINDING PROTEIN YTFR"/>
    <property type="match status" value="1"/>
</dbReference>
<keyword evidence="3" id="KW-0547">Nucleotide-binding</keyword>
<dbReference type="InterPro" id="IPR027417">
    <property type="entry name" value="P-loop_NTPase"/>
</dbReference>
<dbReference type="PROSITE" id="PS00211">
    <property type="entry name" value="ABC_TRANSPORTER_1"/>
    <property type="match status" value="1"/>
</dbReference>
<evidence type="ECO:0000256" key="3">
    <source>
        <dbReference type="ARBA" id="ARBA00022741"/>
    </source>
</evidence>
<dbReference type="SMART" id="SM00382">
    <property type="entry name" value="AAA"/>
    <property type="match status" value="2"/>
</dbReference>
<dbReference type="InterPro" id="IPR050107">
    <property type="entry name" value="ABC_carbohydrate_import_ATPase"/>
</dbReference>
<dbReference type="CDD" id="cd03216">
    <property type="entry name" value="ABC_Carb_Monos_I"/>
    <property type="match status" value="1"/>
</dbReference>
<keyword evidence="7" id="KW-1185">Reference proteome</keyword>
<dbReference type="RefSeq" id="WP_318595062.1">
    <property type="nucleotide sequence ID" value="NZ_JAWSTH010000001.1"/>
</dbReference>
<evidence type="ECO:0000256" key="4">
    <source>
        <dbReference type="ARBA" id="ARBA00022840"/>
    </source>
</evidence>
<dbReference type="Proteomes" id="UP001284601">
    <property type="component" value="Unassembled WGS sequence"/>
</dbReference>
<dbReference type="PANTHER" id="PTHR43790">
    <property type="entry name" value="CARBOHYDRATE TRANSPORT ATP-BINDING PROTEIN MG119-RELATED"/>
    <property type="match status" value="1"/>
</dbReference>
<proteinExistence type="predicted"/>
<keyword evidence="2" id="KW-0677">Repeat</keyword>
<feature type="domain" description="ABC transporter" evidence="5">
    <location>
        <begin position="264"/>
        <end position="505"/>
    </location>
</feature>
<dbReference type="PROSITE" id="PS50893">
    <property type="entry name" value="ABC_TRANSPORTER_2"/>
    <property type="match status" value="2"/>
</dbReference>
<dbReference type="GO" id="GO:0005524">
    <property type="term" value="F:ATP binding"/>
    <property type="evidence" value="ECO:0007669"/>
    <property type="project" value="UniProtKB-KW"/>
</dbReference>
<sequence>MTAVATETLIAIEGVGKTFPGQRALADVSFEIERGEIHALVGENGSGKSTLIKILAGFHEPDPGSRIAVAGEELKALAPADVRRLGLRFVHQDLGLVAELSAAENVGLASGFAKRGPKVDWAGQCRRADALLARIGVEVDVELPVAELRAVERSAIAIARALDELHGEIRLLVLDEPTAALPPAEVDALFRVLREVLEQGVSILYVSHRLEEILGLADRVTVLRDGRCKGTFPIAGMDRARLAELIVGEEVEADAAQRPPSCATEERALTVRGMRGAVLDGVGFELRRGEVLGIAGLSGSGREELAAVLTGAAPGQIELVDGDGRTWSGMTPKRAKQLGLALVLANRHPDAAIGQFSIRENVSLAQLPSYVRGGRVRGAQERGAVERWIADLDIRPDDPDRLYSYLSGGNKQKVILAKWLNTSPRVFVMDDPTSGVDIGARHGIYGLVREQAATGAGFVVCSSDLEDFVGVCDRVLALVGGRVAAELSGAEITENRLLQAIVTQTGKNA</sequence>
<protein>
    <submittedName>
        <fullName evidence="6">Sugar ABC transporter ATP-binding protein</fullName>
    </submittedName>
</protein>
<dbReference type="SUPFAM" id="SSF52540">
    <property type="entry name" value="P-loop containing nucleoside triphosphate hydrolases"/>
    <property type="match status" value="2"/>
</dbReference>